<dbReference type="EMBL" id="CP025185">
    <property type="protein sequence ID" value="AWV20108.1"/>
    <property type="molecule type" value="Genomic_DNA"/>
</dbReference>
<organism evidence="1">
    <name type="scientific">Roseomonas mucosa</name>
    <dbReference type="NCBI Taxonomy" id="207340"/>
    <lineage>
        <taxon>Bacteria</taxon>
        <taxon>Pseudomonadati</taxon>
        <taxon>Pseudomonadota</taxon>
        <taxon>Alphaproteobacteria</taxon>
        <taxon>Acetobacterales</taxon>
        <taxon>Roseomonadaceae</taxon>
        <taxon>Roseomonas</taxon>
    </lineage>
</organism>
<dbReference type="AlphaFoldDB" id="A0A4Y1MQ90"/>
<evidence type="ECO:0000313" key="1">
    <source>
        <dbReference type="EMBL" id="AWV20108.1"/>
    </source>
</evidence>
<sequence length="112" mass="12859">MKLERVNPIGQRGSWFVVVKGQSLPCVHDSWMNKPTAGCYFDRYAQVSDPRWAALAKAIGEKKLVVVQRDGLTQTRDVFERLGYIGVFAVENVVFRDGELSFRFVRRVYETT</sequence>
<geneLocation type="plasmid" evidence="1">
    <name>p4-AD2</name>
</geneLocation>
<proteinExistence type="predicted"/>
<protein>
    <submittedName>
        <fullName evidence="1">Uncharacterized protein</fullName>
    </submittedName>
</protein>
<reference evidence="1" key="1">
    <citation type="submission" date="2017-12" db="EMBL/GenBank/DDBJ databases">
        <authorList>
            <person name="Martens C."/>
            <person name="Dahlstrom E."/>
            <person name="Barbian K."/>
            <person name="Sykora L."/>
            <person name="Ricklefs S."/>
            <person name="Bruno D."/>
            <person name="Anzick I."/>
            <person name="Myles I."/>
            <person name="Datta S.K."/>
        </authorList>
    </citation>
    <scope>NUCLEOTIDE SEQUENCE</scope>
    <source>
        <strain evidence="1">AD2</strain>
        <plasmid evidence="1">p4-AD2</plasmid>
    </source>
</reference>
<accession>A0A4Y1MQ90</accession>
<keyword evidence="1" id="KW-0614">Plasmid</keyword>
<name>A0A4Y1MQ90_9PROT</name>
<gene>
    <name evidence="1" type="ORF">RADP37_05035</name>
</gene>